<dbReference type="Gene3D" id="1.10.357.10">
    <property type="entry name" value="Tetracycline Repressor, domain 2"/>
    <property type="match status" value="1"/>
</dbReference>
<keyword evidence="6" id="KW-1185">Reference proteome</keyword>
<keyword evidence="1" id="KW-0678">Repressor</keyword>
<dbReference type="GO" id="GO:0003677">
    <property type="term" value="F:DNA binding"/>
    <property type="evidence" value="ECO:0007669"/>
    <property type="project" value="UniProtKB-UniRule"/>
</dbReference>
<dbReference type="Proteomes" id="UP000321400">
    <property type="component" value="Unassembled WGS sequence"/>
</dbReference>
<proteinExistence type="predicted"/>
<feature type="domain" description="HTH tetR-type" evidence="4">
    <location>
        <begin position="8"/>
        <end position="68"/>
    </location>
</feature>
<gene>
    <name evidence="5" type="ORF">HAL01_14640</name>
</gene>
<dbReference type="InterPro" id="IPR009057">
    <property type="entry name" value="Homeodomain-like_sf"/>
</dbReference>
<name>A0A511X248_9BACI</name>
<comment type="caution">
    <text evidence="5">The sequence shown here is derived from an EMBL/GenBank/DDBJ whole genome shotgun (WGS) entry which is preliminary data.</text>
</comment>
<evidence type="ECO:0000256" key="2">
    <source>
        <dbReference type="ARBA" id="ARBA00023125"/>
    </source>
</evidence>
<keyword evidence="2 3" id="KW-0238">DNA-binding</keyword>
<sequence>MHTDPRIVRTRKSIIDALLALMVDREIEKITVKDITIKAGVNRATFYHHFKDKQALLSYTIEERLIRYVLLPFSKAETIGPSIIRHVLEAIVELHDYLEGHCQLNFYNYKLEIEKEIKAVLVHSFLPLVVKSKNTISEPMAKVYTYKLVGGIYSSAVAIRQVNQQRSDLISYAIDELLK</sequence>
<dbReference type="AlphaFoldDB" id="A0A511X248"/>
<evidence type="ECO:0000313" key="6">
    <source>
        <dbReference type="Proteomes" id="UP000321400"/>
    </source>
</evidence>
<dbReference type="PROSITE" id="PS50977">
    <property type="entry name" value="HTH_TETR_2"/>
    <property type="match status" value="1"/>
</dbReference>
<dbReference type="PRINTS" id="PR00455">
    <property type="entry name" value="HTHTETR"/>
</dbReference>
<organism evidence="5 6">
    <name type="scientific">Halolactibacillus alkaliphilus</name>
    <dbReference type="NCBI Taxonomy" id="442899"/>
    <lineage>
        <taxon>Bacteria</taxon>
        <taxon>Bacillati</taxon>
        <taxon>Bacillota</taxon>
        <taxon>Bacilli</taxon>
        <taxon>Bacillales</taxon>
        <taxon>Bacillaceae</taxon>
        <taxon>Halolactibacillus</taxon>
    </lineage>
</organism>
<evidence type="ECO:0000256" key="1">
    <source>
        <dbReference type="ARBA" id="ARBA00022491"/>
    </source>
</evidence>
<feature type="DNA-binding region" description="H-T-H motif" evidence="3">
    <location>
        <begin position="31"/>
        <end position="50"/>
    </location>
</feature>
<evidence type="ECO:0000313" key="5">
    <source>
        <dbReference type="EMBL" id="GEN57000.1"/>
    </source>
</evidence>
<evidence type="ECO:0000259" key="4">
    <source>
        <dbReference type="PROSITE" id="PS50977"/>
    </source>
</evidence>
<dbReference type="RefSeq" id="WP_089801952.1">
    <property type="nucleotide sequence ID" value="NZ_BJYE01000016.1"/>
</dbReference>
<reference evidence="5 6" key="1">
    <citation type="submission" date="2019-07" db="EMBL/GenBank/DDBJ databases">
        <title>Whole genome shotgun sequence of Halolactibacillus alkaliphilus NBRC 103919.</title>
        <authorList>
            <person name="Hosoyama A."/>
            <person name="Uohara A."/>
            <person name="Ohji S."/>
            <person name="Ichikawa N."/>
        </authorList>
    </citation>
    <scope>NUCLEOTIDE SEQUENCE [LARGE SCALE GENOMIC DNA]</scope>
    <source>
        <strain evidence="5 6">NBRC 103919</strain>
    </source>
</reference>
<dbReference type="OrthoDB" id="9810250at2"/>
<dbReference type="PANTHER" id="PTHR43479:SF7">
    <property type="entry name" value="TETR-FAMILY TRANSCRIPTIONAL REGULATOR"/>
    <property type="match status" value="1"/>
</dbReference>
<accession>A0A511X248</accession>
<dbReference type="SUPFAM" id="SSF46689">
    <property type="entry name" value="Homeodomain-like"/>
    <property type="match status" value="1"/>
</dbReference>
<dbReference type="Pfam" id="PF00440">
    <property type="entry name" value="TetR_N"/>
    <property type="match status" value="1"/>
</dbReference>
<dbReference type="STRING" id="442899.SAMN05720591_11634"/>
<evidence type="ECO:0000256" key="3">
    <source>
        <dbReference type="PROSITE-ProRule" id="PRU00335"/>
    </source>
</evidence>
<dbReference type="InterPro" id="IPR001647">
    <property type="entry name" value="HTH_TetR"/>
</dbReference>
<dbReference type="PANTHER" id="PTHR43479">
    <property type="entry name" value="ACREF/ENVCD OPERON REPRESSOR-RELATED"/>
    <property type="match status" value="1"/>
</dbReference>
<dbReference type="EMBL" id="BJYE01000016">
    <property type="protein sequence ID" value="GEN57000.1"/>
    <property type="molecule type" value="Genomic_DNA"/>
</dbReference>
<protein>
    <recommendedName>
        <fullName evidence="4">HTH tetR-type domain-containing protein</fullName>
    </recommendedName>
</protein>
<dbReference type="InterPro" id="IPR050624">
    <property type="entry name" value="HTH-type_Tx_Regulator"/>
</dbReference>